<feature type="signal peptide" evidence="1">
    <location>
        <begin position="1"/>
        <end position="22"/>
    </location>
</feature>
<evidence type="ECO:0000313" key="4">
    <source>
        <dbReference type="Proteomes" id="UP000231267"/>
    </source>
</evidence>
<sequence>MKLIKPITIAVFFVLFCSEAFCETIAKEEPIICNGDKIEYADGNKSLTGEGNVSLKYGNVKIDADKVEVNLQTKEAFASGNVIMR</sequence>
<dbReference type="Proteomes" id="UP000231267">
    <property type="component" value="Unassembled WGS sequence"/>
</dbReference>
<name>A0A2J0LD89_9BACT</name>
<dbReference type="EMBL" id="PFGP01000152">
    <property type="protein sequence ID" value="PIW65812.1"/>
    <property type="molecule type" value="Genomic_DNA"/>
</dbReference>
<feature type="chain" id="PRO_5014463190" description="Organic solvent tolerance-like N-terminal domain-containing protein" evidence="1">
    <location>
        <begin position="23"/>
        <end position="85"/>
    </location>
</feature>
<dbReference type="AlphaFoldDB" id="A0A2J0LD89"/>
<keyword evidence="1" id="KW-0732">Signal</keyword>
<dbReference type="Pfam" id="PF03968">
    <property type="entry name" value="LptD_N"/>
    <property type="match status" value="1"/>
</dbReference>
<reference evidence="3 4" key="1">
    <citation type="submission" date="2017-09" db="EMBL/GenBank/DDBJ databases">
        <title>Depth-based differentiation of microbial function through sediment-hosted aquifers and enrichment of novel symbionts in the deep terrestrial subsurface.</title>
        <authorList>
            <person name="Probst A.J."/>
            <person name="Ladd B."/>
            <person name="Jarett J.K."/>
            <person name="Geller-Mcgrath D.E."/>
            <person name="Sieber C.M."/>
            <person name="Emerson J.B."/>
            <person name="Anantharaman K."/>
            <person name="Thomas B.C."/>
            <person name="Malmstrom R."/>
            <person name="Stieglmeier M."/>
            <person name="Klingl A."/>
            <person name="Woyke T."/>
            <person name="Ryan C.M."/>
            <person name="Banfield J.F."/>
        </authorList>
    </citation>
    <scope>NUCLEOTIDE SEQUENCE [LARGE SCALE GENOMIC DNA]</scope>
    <source>
        <strain evidence="3">CG12_big_fil_rev_8_21_14_0_65_43_15</strain>
    </source>
</reference>
<evidence type="ECO:0000259" key="2">
    <source>
        <dbReference type="Pfam" id="PF03968"/>
    </source>
</evidence>
<feature type="non-terminal residue" evidence="3">
    <location>
        <position position="85"/>
    </location>
</feature>
<proteinExistence type="predicted"/>
<dbReference type="InterPro" id="IPR005653">
    <property type="entry name" value="OstA-like_N"/>
</dbReference>
<evidence type="ECO:0000313" key="3">
    <source>
        <dbReference type="EMBL" id="PIW65812.1"/>
    </source>
</evidence>
<gene>
    <name evidence="3" type="ORF">COW11_06700</name>
</gene>
<protein>
    <recommendedName>
        <fullName evidence="2">Organic solvent tolerance-like N-terminal domain-containing protein</fullName>
    </recommendedName>
</protein>
<organism evidence="3 4">
    <name type="scientific">Candidatus Taenaricola geysiri</name>
    <dbReference type="NCBI Taxonomy" id="1974752"/>
    <lineage>
        <taxon>Bacteria</taxon>
        <taxon>Pseudomonadati</taxon>
        <taxon>Candidatus Omnitrophota</taxon>
        <taxon>Candidatus Taenaricola</taxon>
    </lineage>
</organism>
<feature type="domain" description="Organic solvent tolerance-like N-terminal" evidence="2">
    <location>
        <begin position="35"/>
        <end position="74"/>
    </location>
</feature>
<evidence type="ECO:0000256" key="1">
    <source>
        <dbReference type="SAM" id="SignalP"/>
    </source>
</evidence>
<accession>A0A2J0LD89</accession>
<dbReference type="Gene3D" id="2.60.450.10">
    <property type="entry name" value="Lipopolysaccharide (LPS) transport protein A like domain"/>
    <property type="match status" value="1"/>
</dbReference>
<comment type="caution">
    <text evidence="3">The sequence shown here is derived from an EMBL/GenBank/DDBJ whole genome shotgun (WGS) entry which is preliminary data.</text>
</comment>